<organism evidence="1 2">
    <name type="scientific">Nocardia jiangsuensis</name>
    <dbReference type="NCBI Taxonomy" id="1691563"/>
    <lineage>
        <taxon>Bacteria</taxon>
        <taxon>Bacillati</taxon>
        <taxon>Actinomycetota</taxon>
        <taxon>Actinomycetes</taxon>
        <taxon>Mycobacteriales</taxon>
        <taxon>Nocardiaceae</taxon>
        <taxon>Nocardia</taxon>
    </lineage>
</organism>
<name>A0ABV8E019_9NOCA</name>
<gene>
    <name evidence="1" type="ORF">ACFO0B_26180</name>
</gene>
<reference evidence="2" key="1">
    <citation type="journal article" date="2019" name="Int. J. Syst. Evol. Microbiol.">
        <title>The Global Catalogue of Microorganisms (GCM) 10K type strain sequencing project: providing services to taxonomists for standard genome sequencing and annotation.</title>
        <authorList>
            <consortium name="The Broad Institute Genomics Platform"/>
            <consortium name="The Broad Institute Genome Sequencing Center for Infectious Disease"/>
            <person name="Wu L."/>
            <person name="Ma J."/>
        </authorList>
    </citation>
    <scope>NUCLEOTIDE SEQUENCE [LARGE SCALE GENOMIC DNA]</scope>
    <source>
        <strain evidence="2">CGMCC 4.7330</strain>
    </source>
</reference>
<dbReference type="Pfam" id="PF20120">
    <property type="entry name" value="DUF6510"/>
    <property type="match status" value="1"/>
</dbReference>
<dbReference type="InterPro" id="IPR045423">
    <property type="entry name" value="DUF6510"/>
</dbReference>
<sequence length="88" mass="8658">MSTHLDGNALAGPLAEIFAAEVTACACRCGACGGAGPIGAAPAYLRGPGAVLRCASCAAVLLVLTETPAGHRLRLGDGVSLILPELDT</sequence>
<accession>A0ABV8E019</accession>
<comment type="caution">
    <text evidence="1">The sequence shown here is derived from an EMBL/GenBank/DDBJ whole genome shotgun (WGS) entry which is preliminary data.</text>
</comment>
<evidence type="ECO:0000313" key="2">
    <source>
        <dbReference type="Proteomes" id="UP001595696"/>
    </source>
</evidence>
<dbReference type="Proteomes" id="UP001595696">
    <property type="component" value="Unassembled WGS sequence"/>
</dbReference>
<protein>
    <submittedName>
        <fullName evidence="1">DUF6510 family protein</fullName>
    </submittedName>
</protein>
<proteinExistence type="predicted"/>
<keyword evidence="2" id="KW-1185">Reference proteome</keyword>
<dbReference type="EMBL" id="JBHSAX010000022">
    <property type="protein sequence ID" value="MFC3965493.1"/>
    <property type="molecule type" value="Genomic_DNA"/>
</dbReference>
<dbReference type="RefSeq" id="WP_378615371.1">
    <property type="nucleotide sequence ID" value="NZ_JBHSAX010000022.1"/>
</dbReference>
<evidence type="ECO:0000313" key="1">
    <source>
        <dbReference type="EMBL" id="MFC3965493.1"/>
    </source>
</evidence>